<keyword evidence="3" id="KW-0732">Signal</keyword>
<dbReference type="GO" id="GO:0030151">
    <property type="term" value="F:molybdenum ion binding"/>
    <property type="evidence" value="ECO:0007669"/>
    <property type="project" value="TreeGrafter"/>
</dbReference>
<dbReference type="GO" id="GO:0009061">
    <property type="term" value="P:anaerobic respiration"/>
    <property type="evidence" value="ECO:0007669"/>
    <property type="project" value="TreeGrafter"/>
</dbReference>
<comment type="similarity">
    <text evidence="1">Belongs to the prokaryotic molybdopterin-containing oxidoreductase family.</text>
</comment>
<proteinExistence type="inferred from homology"/>
<sequence length="953" mass="104677">MSLKDKLNQVTRRDFLKGVSAVGATAAVYGCGGSGDGGKTYMEEDEENRLTPPSITEETVMSSTPHNCGGRCVSKYYVKDGVIKRITTDEGEETNALGTTDNDPQRRSCVRCRSRKQWFYRKDRLLYPMKQTGARGDVNGFVRISWEQAYQEIGEKLHAIAMDPAKGPESLHRIYASADSTGWSGGSVSRLFSMYGSSLGYRNDYSWPALDHVATFVEAQGYIPLGNARGDVVNAEHVFLWSYNGMEAIWGTQSGWYLIQAKERGIPMTAIDTRVSMTAGTLADDMVTVAPCTDTALVLGMLYYLLTERYDDLDIPFIKAHVHGFFDDPAAVSYHAAVPAGAYAVPAGASLSAYVLGTDRYLVDTTHDNLDISIYPATIGYNVNATDPLYGKRAPIYGQVPKTPEWASAISGVPVAKIKELADTLLDKNCTIWNGSGFQRNTESEQIVWILRILAAVTENFGAQGCSYGMQPWSSQISGPGNYMGTGVTATGPTRSTTLASALFDNTEITLPSVGSTTSKSSIPVFMWLDAIEYGGTGESRWNDGQIKNLRTGIKCIFNFAGNILCNQSGDLELTKQILADRDKCELLVTADHFMTTSAVMSDYVLPATMQMEKPGTSTGWFSEEVVLINQILEKPGEVKSEFEICTGIAAALGREAEYLGGFEGTEEDRVKKGWDDRYANGTYPITWDEFKEKGVLKGPVRMVIQYDTFRTNPAANPIATPSGRFEAYCLRMMEDYQARHYSNYDSFGTLENAGVIPDAKNPAGSTSMRFVYPIPLYIPTTEGRHADGSHPDLLGLEGKGYDCSLHTWHIMYRSHSTLNSVAYLNELYKFDRNGNPAFLSESRASDGTGAVGTWEDGVYESVWLNPMLAQRKGLQTGNRVKLTSLRGSIYASVIVSERVPDKIIYIGQGSWHHKVGNIDVGGSANTLMHTRPSRICQGMTLANDCRVKIEKA</sequence>
<dbReference type="InterPro" id="IPR009010">
    <property type="entry name" value="Asp_de-COase-like_dom_sf"/>
</dbReference>
<keyword evidence="5" id="KW-0408">Iron</keyword>
<evidence type="ECO:0000256" key="2">
    <source>
        <dbReference type="ARBA" id="ARBA00022723"/>
    </source>
</evidence>
<dbReference type="AlphaFoldDB" id="A0A410K068"/>
<dbReference type="GO" id="GO:0016491">
    <property type="term" value="F:oxidoreductase activity"/>
    <property type="evidence" value="ECO:0007669"/>
    <property type="project" value="UniProtKB-KW"/>
</dbReference>
<name>A0A410K068_9BACT</name>
<dbReference type="InterPro" id="IPR006311">
    <property type="entry name" value="TAT_signal"/>
</dbReference>
<gene>
    <name evidence="8" type="ORF">EP073_10410</name>
</gene>
<dbReference type="KEGG" id="gtl:EP073_10410"/>
<dbReference type="GO" id="GO:0051536">
    <property type="term" value="F:iron-sulfur cluster binding"/>
    <property type="evidence" value="ECO:0007669"/>
    <property type="project" value="UniProtKB-KW"/>
</dbReference>
<keyword evidence="4" id="KW-0560">Oxidoreductase</keyword>
<keyword evidence="2" id="KW-0479">Metal-binding</keyword>
<evidence type="ECO:0000256" key="5">
    <source>
        <dbReference type="ARBA" id="ARBA00023004"/>
    </source>
</evidence>
<evidence type="ECO:0000256" key="3">
    <source>
        <dbReference type="ARBA" id="ARBA00022729"/>
    </source>
</evidence>
<evidence type="ECO:0000256" key="1">
    <source>
        <dbReference type="ARBA" id="ARBA00010312"/>
    </source>
</evidence>
<dbReference type="Gene3D" id="3.40.50.12440">
    <property type="match status" value="2"/>
</dbReference>
<dbReference type="Pfam" id="PF01568">
    <property type="entry name" value="Molydop_binding"/>
    <property type="match status" value="1"/>
</dbReference>
<dbReference type="InterPro" id="IPR006963">
    <property type="entry name" value="Mopterin_OxRdtase_4Fe-4S_dom"/>
</dbReference>
<dbReference type="Gene3D" id="3.40.228.10">
    <property type="entry name" value="Dimethylsulfoxide Reductase, domain 2"/>
    <property type="match status" value="1"/>
</dbReference>
<dbReference type="Gene3D" id="3.40.50.740">
    <property type="match status" value="1"/>
</dbReference>
<dbReference type="OrthoDB" id="9810782at2"/>
<dbReference type="SUPFAM" id="SSF50692">
    <property type="entry name" value="ADC-like"/>
    <property type="match status" value="1"/>
</dbReference>
<dbReference type="GO" id="GO:0043546">
    <property type="term" value="F:molybdopterin cofactor binding"/>
    <property type="evidence" value="ECO:0007669"/>
    <property type="project" value="InterPro"/>
</dbReference>
<dbReference type="Proteomes" id="UP000287502">
    <property type="component" value="Chromosome"/>
</dbReference>
<dbReference type="InterPro" id="IPR006657">
    <property type="entry name" value="MoPterin_dinucl-bd_dom"/>
</dbReference>
<dbReference type="EMBL" id="CP035108">
    <property type="protein sequence ID" value="QAR33802.1"/>
    <property type="molecule type" value="Genomic_DNA"/>
</dbReference>
<dbReference type="Pfam" id="PF00384">
    <property type="entry name" value="Molybdopterin"/>
    <property type="match status" value="1"/>
</dbReference>
<evidence type="ECO:0000256" key="6">
    <source>
        <dbReference type="ARBA" id="ARBA00023014"/>
    </source>
</evidence>
<accession>A0A410K068</accession>
<evidence type="ECO:0000313" key="8">
    <source>
        <dbReference type="EMBL" id="QAR33802.1"/>
    </source>
</evidence>
<reference evidence="8 9" key="1">
    <citation type="submission" date="2019-01" db="EMBL/GenBank/DDBJ databases">
        <title>Geovibrio thiophilus DSM 11263, complete genome.</title>
        <authorList>
            <person name="Spring S."/>
            <person name="Bunk B."/>
            <person name="Sproer C."/>
        </authorList>
    </citation>
    <scope>NUCLEOTIDE SEQUENCE [LARGE SCALE GENOMIC DNA]</scope>
    <source>
        <strain evidence="8 9">DSM 11263</strain>
    </source>
</reference>
<evidence type="ECO:0000313" key="9">
    <source>
        <dbReference type="Proteomes" id="UP000287502"/>
    </source>
</evidence>
<keyword evidence="9" id="KW-1185">Reference proteome</keyword>
<dbReference type="PROSITE" id="PS51257">
    <property type="entry name" value="PROKAR_LIPOPROTEIN"/>
    <property type="match status" value="1"/>
</dbReference>
<protein>
    <submittedName>
        <fullName evidence="8">Twin-arginine translocation signal domain-containing protein</fullName>
    </submittedName>
</protein>
<keyword evidence="6" id="KW-0411">Iron-sulfur</keyword>
<organism evidence="8 9">
    <name type="scientific">Geovibrio thiophilus</name>
    <dbReference type="NCBI Taxonomy" id="139438"/>
    <lineage>
        <taxon>Bacteria</taxon>
        <taxon>Pseudomonadati</taxon>
        <taxon>Deferribacterota</taxon>
        <taxon>Deferribacteres</taxon>
        <taxon>Deferribacterales</taxon>
        <taxon>Geovibrionaceae</taxon>
        <taxon>Geovibrio</taxon>
    </lineage>
</organism>
<dbReference type="NCBIfam" id="TIGR01409">
    <property type="entry name" value="TAT_signal_seq"/>
    <property type="match status" value="1"/>
</dbReference>
<dbReference type="PANTHER" id="PTHR43742:SF3">
    <property type="entry name" value="DIMETHYL SULFOXIDE REDUCTASE DMSA"/>
    <property type="match status" value="1"/>
</dbReference>
<evidence type="ECO:0000259" key="7">
    <source>
        <dbReference type="PROSITE" id="PS51669"/>
    </source>
</evidence>
<dbReference type="InterPro" id="IPR006656">
    <property type="entry name" value="Mopterin_OxRdtase"/>
</dbReference>
<dbReference type="PROSITE" id="PS51318">
    <property type="entry name" value="TAT"/>
    <property type="match status" value="1"/>
</dbReference>
<dbReference type="GO" id="GO:0030288">
    <property type="term" value="C:outer membrane-bounded periplasmic space"/>
    <property type="evidence" value="ECO:0007669"/>
    <property type="project" value="TreeGrafter"/>
</dbReference>
<dbReference type="InterPro" id="IPR019546">
    <property type="entry name" value="TAT_signal_bac_arc"/>
</dbReference>
<dbReference type="RefSeq" id="WP_128467087.1">
    <property type="nucleotide sequence ID" value="NZ_CP035108.1"/>
</dbReference>
<dbReference type="GO" id="GO:0009055">
    <property type="term" value="F:electron transfer activity"/>
    <property type="evidence" value="ECO:0007669"/>
    <property type="project" value="TreeGrafter"/>
</dbReference>
<dbReference type="PROSITE" id="PS51669">
    <property type="entry name" value="4FE4S_MOW_BIS_MGD"/>
    <property type="match status" value="1"/>
</dbReference>
<dbReference type="InterPro" id="IPR050612">
    <property type="entry name" value="Prok_Mopterin_Oxidored"/>
</dbReference>
<evidence type="ECO:0000256" key="4">
    <source>
        <dbReference type="ARBA" id="ARBA00023002"/>
    </source>
</evidence>
<dbReference type="SUPFAM" id="SSF53706">
    <property type="entry name" value="Formate dehydrogenase/DMSO reductase, domains 1-3"/>
    <property type="match status" value="1"/>
</dbReference>
<feature type="domain" description="4Fe-4S Mo/W bis-MGD-type" evidence="7">
    <location>
        <begin position="57"/>
        <end position="123"/>
    </location>
</feature>
<dbReference type="Gene3D" id="2.40.40.20">
    <property type="match status" value="1"/>
</dbReference>
<dbReference type="PANTHER" id="PTHR43742">
    <property type="entry name" value="TRIMETHYLAMINE-N-OXIDE REDUCTASE"/>
    <property type="match status" value="1"/>
</dbReference>